<dbReference type="GO" id="GO:0050661">
    <property type="term" value="F:NADP binding"/>
    <property type="evidence" value="ECO:0007669"/>
    <property type="project" value="InterPro"/>
</dbReference>
<comment type="caution">
    <text evidence="6">The sequence shown here is derived from an EMBL/GenBank/DDBJ whole genome shotgun (WGS) entry which is preliminary data.</text>
</comment>
<dbReference type="InterPro" id="IPR015815">
    <property type="entry name" value="HIBADH-related"/>
</dbReference>
<dbReference type="InterPro" id="IPR036291">
    <property type="entry name" value="NAD(P)-bd_dom_sf"/>
</dbReference>
<evidence type="ECO:0000259" key="5">
    <source>
        <dbReference type="Pfam" id="PF14833"/>
    </source>
</evidence>
<dbReference type="InterPro" id="IPR008927">
    <property type="entry name" value="6-PGluconate_DH-like_C_sf"/>
</dbReference>
<dbReference type="EMBL" id="NJGD01000029">
    <property type="protein sequence ID" value="PJR09664.1"/>
    <property type="molecule type" value="Genomic_DNA"/>
</dbReference>
<dbReference type="PANTHER" id="PTHR22981:SF7">
    <property type="entry name" value="3-HYDROXYISOBUTYRATE DEHYDROGENASE, MITOCHONDRIAL"/>
    <property type="match status" value="1"/>
</dbReference>
<dbReference type="SUPFAM" id="SSF48179">
    <property type="entry name" value="6-phosphogluconate dehydrogenase C-terminal domain-like"/>
    <property type="match status" value="1"/>
</dbReference>
<dbReference type="Gene3D" id="3.40.50.720">
    <property type="entry name" value="NAD(P)-binding Rossmann-like Domain"/>
    <property type="match status" value="1"/>
</dbReference>
<sequence length="316" mass="32839">MKGRNALTASKGATKVGFVGIGNMGWPMAANQIAGGWQLTVYDVDREKADAFAAEHGCGSVHSLAELGERSDVVVLMLPDGRIVRDVALGDGAGSDCLVRGMRADTTIVDMSSSAPVGTRALGEDLCTFGVALLDAPVSGGMKGAIAAKLSIMVGGDRALADHLDPLLATMGKRFHIGPLGSGHAVKVLNNYVSAAGLAAAAEALLVAQRFGVDGEVLIDVLNASTGRNNSTENKFKQYVLNNAYDSGFALELMVKDLKLAMDVADACEVPATLGHACLQLWEDARAWNGPNADHTEFARFVTESAAIASPAKASR</sequence>
<dbReference type="InterPro" id="IPR013328">
    <property type="entry name" value="6PGD_dom2"/>
</dbReference>
<dbReference type="PANTHER" id="PTHR22981">
    <property type="entry name" value="3-HYDROXYISOBUTYRATE DEHYDROGENASE-RELATED"/>
    <property type="match status" value="1"/>
</dbReference>
<proteinExistence type="predicted"/>
<protein>
    <submittedName>
        <fullName evidence="6">2-hydroxy-3-oxopropionate reductase</fullName>
    </submittedName>
</protein>
<gene>
    <name evidence="6" type="ORF">CEJ86_30985</name>
</gene>
<dbReference type="Pfam" id="PF14833">
    <property type="entry name" value="NAD_binding_11"/>
    <property type="match status" value="1"/>
</dbReference>
<dbReference type="InterPro" id="IPR006115">
    <property type="entry name" value="6PGDH_NADP-bd"/>
</dbReference>
<evidence type="ECO:0000313" key="7">
    <source>
        <dbReference type="Proteomes" id="UP000231987"/>
    </source>
</evidence>
<evidence type="ECO:0000256" key="2">
    <source>
        <dbReference type="ARBA" id="ARBA00023027"/>
    </source>
</evidence>
<dbReference type="InterPro" id="IPR029154">
    <property type="entry name" value="HIBADH-like_NADP-bd"/>
</dbReference>
<dbReference type="Proteomes" id="UP000231987">
    <property type="component" value="Unassembled WGS sequence"/>
</dbReference>
<dbReference type="AlphaFoldDB" id="A0A2J0YU33"/>
<dbReference type="Pfam" id="PF03446">
    <property type="entry name" value="NAD_binding_2"/>
    <property type="match status" value="1"/>
</dbReference>
<evidence type="ECO:0000259" key="4">
    <source>
        <dbReference type="Pfam" id="PF03446"/>
    </source>
</evidence>
<dbReference type="PIRSF" id="PIRSF000103">
    <property type="entry name" value="HIBADH"/>
    <property type="match status" value="1"/>
</dbReference>
<keyword evidence="1" id="KW-0560">Oxidoreductase</keyword>
<evidence type="ECO:0000256" key="3">
    <source>
        <dbReference type="PIRSR" id="PIRSR000103-1"/>
    </source>
</evidence>
<dbReference type="Gene3D" id="1.10.1040.10">
    <property type="entry name" value="N-(1-d-carboxylethyl)-l-norvaline Dehydrogenase, domain 2"/>
    <property type="match status" value="1"/>
</dbReference>
<dbReference type="GO" id="GO:0016616">
    <property type="term" value="F:oxidoreductase activity, acting on the CH-OH group of donors, NAD or NADP as acceptor"/>
    <property type="evidence" value="ECO:0007669"/>
    <property type="project" value="TreeGrafter"/>
</dbReference>
<feature type="domain" description="6-phosphogluconate dehydrogenase NADP-binding" evidence="4">
    <location>
        <begin position="15"/>
        <end position="176"/>
    </location>
</feature>
<accession>A0A2J0YU33</accession>
<dbReference type="GO" id="GO:0051287">
    <property type="term" value="F:NAD binding"/>
    <property type="evidence" value="ECO:0007669"/>
    <property type="project" value="InterPro"/>
</dbReference>
<reference evidence="6 7" key="1">
    <citation type="submission" date="2017-06" db="EMBL/GenBank/DDBJ databases">
        <title>Ensifer strains isolated from leguminous trees and herbs display diverse denitrification phenotypes with some acting as strong N2O sinks.</title>
        <authorList>
            <person name="Woliy K."/>
            <person name="Mania D."/>
            <person name="Bakken L.R."/>
            <person name="Frostegard A."/>
        </authorList>
    </citation>
    <scope>NUCLEOTIDE SEQUENCE [LARGE SCALE GENOMIC DNA]</scope>
    <source>
        <strain evidence="6 7">AC50a</strain>
    </source>
</reference>
<organism evidence="6 7">
    <name type="scientific">Rhizobium meliloti</name>
    <name type="common">Ensifer meliloti</name>
    <name type="synonym">Sinorhizobium meliloti</name>
    <dbReference type="NCBI Taxonomy" id="382"/>
    <lineage>
        <taxon>Bacteria</taxon>
        <taxon>Pseudomonadati</taxon>
        <taxon>Pseudomonadota</taxon>
        <taxon>Alphaproteobacteria</taxon>
        <taxon>Hyphomicrobiales</taxon>
        <taxon>Rhizobiaceae</taxon>
        <taxon>Sinorhizobium/Ensifer group</taxon>
        <taxon>Sinorhizobium</taxon>
    </lineage>
</organism>
<feature type="active site" evidence="3">
    <location>
        <position position="187"/>
    </location>
</feature>
<evidence type="ECO:0000313" key="6">
    <source>
        <dbReference type="EMBL" id="PJR09664.1"/>
    </source>
</evidence>
<keyword evidence="2" id="KW-0520">NAD</keyword>
<feature type="domain" description="3-hydroxyisobutyrate dehydrogenase-like NAD-binding" evidence="5">
    <location>
        <begin position="181"/>
        <end position="301"/>
    </location>
</feature>
<dbReference type="SUPFAM" id="SSF51735">
    <property type="entry name" value="NAD(P)-binding Rossmann-fold domains"/>
    <property type="match status" value="1"/>
</dbReference>
<evidence type="ECO:0000256" key="1">
    <source>
        <dbReference type="ARBA" id="ARBA00023002"/>
    </source>
</evidence>
<name>A0A2J0YU33_RHIML</name>